<proteinExistence type="predicted"/>
<name>A0A1F6CXA4_9BACT</name>
<evidence type="ECO:0000313" key="3">
    <source>
        <dbReference type="Proteomes" id="UP000176863"/>
    </source>
</evidence>
<dbReference type="GO" id="GO:0006364">
    <property type="term" value="P:rRNA processing"/>
    <property type="evidence" value="ECO:0007669"/>
    <property type="project" value="InterPro"/>
</dbReference>
<gene>
    <name evidence="2" type="ORF">A2851_01325</name>
</gene>
<protein>
    <recommendedName>
        <fullName evidence="4">Ribosome-binding factor A</fullName>
    </recommendedName>
</protein>
<dbReference type="InterPro" id="IPR015946">
    <property type="entry name" value="KH_dom-like_a/b"/>
</dbReference>
<dbReference type="SUPFAM" id="SSF89919">
    <property type="entry name" value="Ribosome-binding factor A, RbfA"/>
    <property type="match status" value="1"/>
</dbReference>
<dbReference type="Proteomes" id="UP000176863">
    <property type="component" value="Unassembled WGS sequence"/>
</dbReference>
<comment type="caution">
    <text evidence="2">The sequence shown here is derived from an EMBL/GenBank/DDBJ whole genome shotgun (WGS) entry which is preliminary data.</text>
</comment>
<dbReference type="PROSITE" id="PS01319">
    <property type="entry name" value="RBFA"/>
    <property type="match status" value="1"/>
</dbReference>
<evidence type="ECO:0000313" key="2">
    <source>
        <dbReference type="EMBL" id="OGG53816.1"/>
    </source>
</evidence>
<dbReference type="InterPro" id="IPR023799">
    <property type="entry name" value="RbfA_dom_sf"/>
</dbReference>
<dbReference type="InterPro" id="IPR020053">
    <property type="entry name" value="Ribosome-bd_factorA_CS"/>
</dbReference>
<organism evidence="2 3">
    <name type="scientific">Candidatus Kaiserbacteria bacterium RIFCSPHIGHO2_01_FULL_53_29</name>
    <dbReference type="NCBI Taxonomy" id="1798480"/>
    <lineage>
        <taxon>Bacteria</taxon>
        <taxon>Candidatus Kaiseribacteriota</taxon>
    </lineage>
</organism>
<sequence length="107" mass="12383">MGSRRQTQVSETIAHLAGDFFARESNVKALITVTHADVSLNFKEVRVFFSVLPQTSEGLVLKFAKRARSDFRHYLRTHTRLRPIPTVDFLIDLGEKNRQRVDELTRK</sequence>
<dbReference type="STRING" id="1798480.A2851_01325"/>
<keyword evidence="1" id="KW-0690">Ribosome biogenesis</keyword>
<accession>A0A1F6CXA4</accession>
<dbReference type="AlphaFoldDB" id="A0A1F6CXA4"/>
<dbReference type="InterPro" id="IPR000238">
    <property type="entry name" value="RbfA"/>
</dbReference>
<dbReference type="Gene3D" id="3.30.300.20">
    <property type="match status" value="1"/>
</dbReference>
<evidence type="ECO:0008006" key="4">
    <source>
        <dbReference type="Google" id="ProtNLM"/>
    </source>
</evidence>
<reference evidence="2 3" key="1">
    <citation type="journal article" date="2016" name="Nat. Commun.">
        <title>Thousands of microbial genomes shed light on interconnected biogeochemical processes in an aquifer system.</title>
        <authorList>
            <person name="Anantharaman K."/>
            <person name="Brown C.T."/>
            <person name="Hug L.A."/>
            <person name="Sharon I."/>
            <person name="Castelle C.J."/>
            <person name="Probst A.J."/>
            <person name="Thomas B.C."/>
            <person name="Singh A."/>
            <person name="Wilkins M.J."/>
            <person name="Karaoz U."/>
            <person name="Brodie E.L."/>
            <person name="Williams K.H."/>
            <person name="Hubbard S.S."/>
            <person name="Banfield J.F."/>
        </authorList>
    </citation>
    <scope>NUCLEOTIDE SEQUENCE [LARGE SCALE GENOMIC DNA]</scope>
</reference>
<dbReference type="Pfam" id="PF02033">
    <property type="entry name" value="RBFA"/>
    <property type="match status" value="1"/>
</dbReference>
<dbReference type="EMBL" id="MFKT01000008">
    <property type="protein sequence ID" value="OGG53816.1"/>
    <property type="molecule type" value="Genomic_DNA"/>
</dbReference>
<evidence type="ECO:0000256" key="1">
    <source>
        <dbReference type="ARBA" id="ARBA00022517"/>
    </source>
</evidence>